<feature type="compositionally biased region" description="Basic and acidic residues" evidence="4">
    <location>
        <begin position="89"/>
        <end position="99"/>
    </location>
</feature>
<feature type="region of interest" description="Disordered" evidence="4">
    <location>
        <begin position="130"/>
        <end position="159"/>
    </location>
</feature>
<comment type="subcellular location">
    <subcellularLocation>
        <location evidence="1">Cytoplasm</location>
    </subcellularLocation>
</comment>
<dbReference type="AlphaFoldDB" id="N1PMK6"/>
<feature type="region of interest" description="Disordered" evidence="4">
    <location>
        <begin position="173"/>
        <end position="209"/>
    </location>
</feature>
<evidence type="ECO:0000256" key="1">
    <source>
        <dbReference type="ARBA" id="ARBA00004496"/>
    </source>
</evidence>
<dbReference type="OrthoDB" id="4977at2759"/>
<dbReference type="PANTHER" id="PTHR15346">
    <property type="entry name" value="DYNACTIN SUBUNIT"/>
    <property type="match status" value="1"/>
</dbReference>
<feature type="region of interest" description="Disordered" evidence="4">
    <location>
        <begin position="1"/>
        <end position="99"/>
    </location>
</feature>
<reference evidence="5 6" key="2">
    <citation type="journal article" date="2012" name="PLoS Pathog.">
        <title>Diverse lifestyles and strategies of plant pathogenesis encoded in the genomes of eighteen Dothideomycetes fungi.</title>
        <authorList>
            <person name="Ohm R.A."/>
            <person name="Feau N."/>
            <person name="Henrissat B."/>
            <person name="Schoch C.L."/>
            <person name="Horwitz B.A."/>
            <person name="Barry K.W."/>
            <person name="Condon B.J."/>
            <person name="Copeland A.C."/>
            <person name="Dhillon B."/>
            <person name="Glaser F."/>
            <person name="Hesse C.N."/>
            <person name="Kosti I."/>
            <person name="LaButti K."/>
            <person name="Lindquist E.A."/>
            <person name="Lucas S."/>
            <person name="Salamov A.A."/>
            <person name="Bradshaw R.E."/>
            <person name="Ciuffetti L."/>
            <person name="Hamelin R.C."/>
            <person name="Kema G.H.J."/>
            <person name="Lawrence C."/>
            <person name="Scott J.A."/>
            <person name="Spatafora J.W."/>
            <person name="Turgeon B.G."/>
            <person name="de Wit P.J.G.M."/>
            <person name="Zhong S."/>
            <person name="Goodwin S.B."/>
            <person name="Grigoriev I.V."/>
        </authorList>
    </citation>
    <scope>NUCLEOTIDE SEQUENCE [LARGE SCALE GENOMIC DNA]</scope>
    <source>
        <strain evidence="6">NZE10 / CBS 128990</strain>
    </source>
</reference>
<keyword evidence="6" id="KW-1185">Reference proteome</keyword>
<dbReference type="Pfam" id="PF04912">
    <property type="entry name" value="Dynamitin"/>
    <property type="match status" value="1"/>
</dbReference>
<evidence type="ECO:0000313" key="6">
    <source>
        <dbReference type="Proteomes" id="UP000016933"/>
    </source>
</evidence>
<reference evidence="6" key="1">
    <citation type="journal article" date="2012" name="PLoS Genet.">
        <title>The genomes of the fungal plant pathogens Cladosporium fulvum and Dothistroma septosporum reveal adaptation to different hosts and lifestyles but also signatures of common ancestry.</title>
        <authorList>
            <person name="de Wit P.J.G.M."/>
            <person name="van der Burgt A."/>
            <person name="Oekmen B."/>
            <person name="Stergiopoulos I."/>
            <person name="Abd-Elsalam K.A."/>
            <person name="Aerts A.L."/>
            <person name="Bahkali A.H."/>
            <person name="Beenen H.G."/>
            <person name="Chettri P."/>
            <person name="Cox M.P."/>
            <person name="Datema E."/>
            <person name="de Vries R.P."/>
            <person name="Dhillon B."/>
            <person name="Ganley A.R."/>
            <person name="Griffiths S.A."/>
            <person name="Guo Y."/>
            <person name="Hamelin R.C."/>
            <person name="Henrissat B."/>
            <person name="Kabir M.S."/>
            <person name="Jashni M.K."/>
            <person name="Kema G."/>
            <person name="Klaubauf S."/>
            <person name="Lapidus A."/>
            <person name="Levasseur A."/>
            <person name="Lindquist E."/>
            <person name="Mehrabi R."/>
            <person name="Ohm R.A."/>
            <person name="Owen T.J."/>
            <person name="Salamov A."/>
            <person name="Schwelm A."/>
            <person name="Schijlen E."/>
            <person name="Sun H."/>
            <person name="van den Burg H.A."/>
            <person name="van Ham R.C.H.J."/>
            <person name="Zhang S."/>
            <person name="Goodwin S.B."/>
            <person name="Grigoriev I.V."/>
            <person name="Collemare J."/>
            <person name="Bradshaw R.E."/>
        </authorList>
    </citation>
    <scope>NUCLEOTIDE SEQUENCE [LARGE SCALE GENOMIC DNA]</scope>
    <source>
        <strain evidence="6">NZE10 / CBS 128990</strain>
    </source>
</reference>
<feature type="compositionally biased region" description="Acidic residues" evidence="4">
    <location>
        <begin position="144"/>
        <end position="153"/>
    </location>
</feature>
<feature type="compositionally biased region" description="Low complexity" evidence="4">
    <location>
        <begin position="32"/>
        <end position="51"/>
    </location>
</feature>
<dbReference type="GO" id="GO:0005737">
    <property type="term" value="C:cytoplasm"/>
    <property type="evidence" value="ECO:0007669"/>
    <property type="project" value="UniProtKB-SubCell"/>
</dbReference>
<evidence type="ECO:0000313" key="5">
    <source>
        <dbReference type="EMBL" id="EME44163.1"/>
    </source>
</evidence>
<organism evidence="5 6">
    <name type="scientific">Dothistroma septosporum (strain NZE10 / CBS 128990)</name>
    <name type="common">Red band needle blight fungus</name>
    <name type="synonym">Mycosphaerella pini</name>
    <dbReference type="NCBI Taxonomy" id="675120"/>
    <lineage>
        <taxon>Eukaryota</taxon>
        <taxon>Fungi</taxon>
        <taxon>Dikarya</taxon>
        <taxon>Ascomycota</taxon>
        <taxon>Pezizomycotina</taxon>
        <taxon>Dothideomycetes</taxon>
        <taxon>Dothideomycetidae</taxon>
        <taxon>Mycosphaerellales</taxon>
        <taxon>Mycosphaerellaceae</taxon>
        <taxon>Dothistroma</taxon>
    </lineage>
</organism>
<dbReference type="OMA" id="SDMDIQP"/>
<keyword evidence="3" id="KW-0175">Coiled coil</keyword>
<protein>
    <submittedName>
        <fullName evidence="5">Uncharacterized protein</fullName>
    </submittedName>
</protein>
<dbReference type="GO" id="GO:0005869">
    <property type="term" value="C:dynactin complex"/>
    <property type="evidence" value="ECO:0007669"/>
    <property type="project" value="InterPro"/>
</dbReference>
<dbReference type="STRING" id="675120.N1PMK6"/>
<dbReference type="InterPro" id="IPR028133">
    <property type="entry name" value="Dynamitin"/>
</dbReference>
<keyword evidence="2" id="KW-0963">Cytoplasm</keyword>
<dbReference type="HOGENOM" id="CLU_038287_0_0_1"/>
<dbReference type="eggNOG" id="KOG3958">
    <property type="taxonomic scope" value="Eukaryota"/>
</dbReference>
<feature type="compositionally biased region" description="Basic and acidic residues" evidence="4">
    <location>
        <begin position="130"/>
        <end position="143"/>
    </location>
</feature>
<sequence>MAQDTWRREGLPGIDTAPDVYETGNDVDDDTTTSTFQTSQSGADSGDSGSDTTEEDDDYGVSRRSLFPQRARSRFAQQSRNVRTAGVDVSDRVDGKRKGYRIRRDLCSQDEIEDETLEARIARLRREVEECKAQAEEERKAAQEEDDEDEDAENGTSNNVDALSRLLAGIDLPPTASASKRGHRRKGSVFHDAPTTSSQSQPEAPPDDQTLAQITTFDTRLAALESALGVSSILDPSADKSILSTPLLPSLALLDQQLATLTTATSLSALEAATSKIQSLKAQADNLASLSAEGVEEEGASTTLSPDDLQKLQTLYSILPTLQSLSPTVPTLITRLRSLNHIHTAAAQASEDLEAVEQKQAEMERELKMWREGLEKVERAVENGLESNGRNGGMVKKWVEELDGRVRALR</sequence>
<feature type="coiled-coil region" evidence="3">
    <location>
        <begin position="346"/>
        <end position="380"/>
    </location>
</feature>
<dbReference type="EMBL" id="KB446539">
    <property type="protein sequence ID" value="EME44163.1"/>
    <property type="molecule type" value="Genomic_DNA"/>
</dbReference>
<gene>
    <name evidence="5" type="ORF">DOTSEDRAFT_71846</name>
</gene>
<evidence type="ECO:0000256" key="4">
    <source>
        <dbReference type="SAM" id="MobiDB-lite"/>
    </source>
</evidence>
<proteinExistence type="predicted"/>
<dbReference type="Proteomes" id="UP000016933">
    <property type="component" value="Unassembled WGS sequence"/>
</dbReference>
<name>N1PMK6_DOTSN</name>
<evidence type="ECO:0000256" key="2">
    <source>
        <dbReference type="ARBA" id="ARBA00022490"/>
    </source>
</evidence>
<feature type="compositionally biased region" description="Basic and acidic residues" evidence="4">
    <location>
        <begin position="1"/>
        <end position="10"/>
    </location>
</feature>
<dbReference type="GO" id="GO:0007017">
    <property type="term" value="P:microtubule-based process"/>
    <property type="evidence" value="ECO:0007669"/>
    <property type="project" value="InterPro"/>
</dbReference>
<accession>N1PMK6</accession>
<evidence type="ECO:0000256" key="3">
    <source>
        <dbReference type="SAM" id="Coils"/>
    </source>
</evidence>